<evidence type="ECO:0000256" key="3">
    <source>
        <dbReference type="ARBA" id="ARBA00022989"/>
    </source>
</evidence>
<keyword evidence="8" id="KW-1185">Reference proteome</keyword>
<feature type="transmembrane region" description="Helical" evidence="5">
    <location>
        <begin position="407"/>
        <end position="430"/>
    </location>
</feature>
<reference evidence="7 8" key="1">
    <citation type="submission" date="2020-08" db="EMBL/GenBank/DDBJ databases">
        <title>Description of novel Pseudomonas species.</title>
        <authorList>
            <person name="Duman M."/>
            <person name="Mulet M."/>
            <person name="Altun S."/>
            <person name="Saticioglu I.B."/>
            <person name="Lalucat J."/>
            <person name="Garcia-Valdes E."/>
        </authorList>
    </citation>
    <scope>NUCLEOTIDE SEQUENCE [LARGE SCALE GENOMIC DNA]</scope>
    <source>
        <strain evidence="7 8">P66</strain>
    </source>
</reference>
<dbReference type="Proteomes" id="UP000745663">
    <property type="component" value="Unassembled WGS sequence"/>
</dbReference>
<dbReference type="InterPro" id="IPR051533">
    <property type="entry name" value="WaaL-like"/>
</dbReference>
<dbReference type="GO" id="GO:0016874">
    <property type="term" value="F:ligase activity"/>
    <property type="evidence" value="ECO:0007669"/>
    <property type="project" value="UniProtKB-KW"/>
</dbReference>
<accession>A0ABS2BSQ3</accession>
<dbReference type="InterPro" id="IPR007016">
    <property type="entry name" value="O-antigen_ligase-rel_domated"/>
</dbReference>
<dbReference type="EMBL" id="JACOPV010000002">
    <property type="protein sequence ID" value="MBM5456661.1"/>
    <property type="molecule type" value="Genomic_DNA"/>
</dbReference>
<evidence type="ECO:0000256" key="1">
    <source>
        <dbReference type="ARBA" id="ARBA00004141"/>
    </source>
</evidence>
<feature type="transmembrane region" description="Helical" evidence="5">
    <location>
        <begin position="41"/>
        <end position="66"/>
    </location>
</feature>
<proteinExistence type="predicted"/>
<evidence type="ECO:0000313" key="7">
    <source>
        <dbReference type="EMBL" id="MBM5456661.1"/>
    </source>
</evidence>
<protein>
    <submittedName>
        <fullName evidence="7">O-antigen ligase family protein</fullName>
    </submittedName>
</protein>
<evidence type="ECO:0000313" key="8">
    <source>
        <dbReference type="Proteomes" id="UP000745663"/>
    </source>
</evidence>
<feature type="transmembrane region" description="Helical" evidence="5">
    <location>
        <begin position="78"/>
        <end position="96"/>
    </location>
</feature>
<dbReference type="PANTHER" id="PTHR37422:SF13">
    <property type="entry name" value="LIPOPOLYSACCHARIDE BIOSYNTHESIS PROTEIN PA4999-RELATED"/>
    <property type="match status" value="1"/>
</dbReference>
<sequence length="510" mass="56377">MPEHFRALIVILFLAVVVFTLARRPASDLIPVADFKRRRNLWFALTLLAFFSHSFWVYAGVAAIVLTLARRRERNPMALFFLLLFLMPQAAVRVPAFGAVNYLFDLNHARLLSLCLLLPVALALSKQSDTLSFGRTWPDRFLAASLVLITALNLRETTFTDALRQAFYLYIDMFLPYYVASRALKDLSDFKDAMLAFVLAAFLLALIGVAETARHWLLYNALLDALGTQWEMSSYLSRGGSLRASATTGQAIVLGYVISVGIGLFLFVQRYVGSKLQRCLGALLLAAGLFAPLSRGPWIGAAIIIGVFIATGRGAVKRLTLLALAGVLALPLLSVMPGGEKIVDMLPFIGNLEKENITYRERLIDNSWIVIQRNPLLGTYDFRNTPEMQEMIQGDGIIDVVNTYLGLALRTGLVGLGLFVAFFAAVLLSLRKAMRLFPDRDSEQRRLGRALFATLTGILVIIFTVSSITLIPVVYWTVAGLGVAYVQMVRRLQHTQTAGIAGASVRLQPR</sequence>
<dbReference type="PANTHER" id="PTHR37422">
    <property type="entry name" value="TEICHURONIC ACID BIOSYNTHESIS PROTEIN TUAE"/>
    <property type="match status" value="1"/>
</dbReference>
<comment type="caution">
    <text evidence="7">The sequence shown here is derived from an EMBL/GenBank/DDBJ whole genome shotgun (WGS) entry which is preliminary data.</text>
</comment>
<evidence type="ECO:0000256" key="4">
    <source>
        <dbReference type="ARBA" id="ARBA00023136"/>
    </source>
</evidence>
<keyword evidence="7" id="KW-0436">Ligase</keyword>
<feature type="transmembrane region" description="Helical" evidence="5">
    <location>
        <begin position="451"/>
        <end position="478"/>
    </location>
</feature>
<dbReference type="Pfam" id="PF04932">
    <property type="entry name" value="Wzy_C"/>
    <property type="match status" value="1"/>
</dbReference>
<evidence type="ECO:0000256" key="2">
    <source>
        <dbReference type="ARBA" id="ARBA00022692"/>
    </source>
</evidence>
<comment type="subcellular location">
    <subcellularLocation>
        <location evidence="1">Membrane</location>
        <topology evidence="1">Multi-pass membrane protein</topology>
    </subcellularLocation>
</comment>
<feature type="transmembrane region" description="Helical" evidence="5">
    <location>
        <begin position="280"/>
        <end position="309"/>
    </location>
</feature>
<keyword evidence="2 5" id="KW-0812">Transmembrane</keyword>
<feature type="domain" description="O-antigen ligase-related" evidence="6">
    <location>
        <begin position="281"/>
        <end position="420"/>
    </location>
</feature>
<feature type="transmembrane region" description="Helical" evidence="5">
    <location>
        <begin position="193"/>
        <end position="210"/>
    </location>
</feature>
<keyword evidence="4 5" id="KW-0472">Membrane</keyword>
<evidence type="ECO:0000256" key="5">
    <source>
        <dbReference type="SAM" id="Phobius"/>
    </source>
</evidence>
<gene>
    <name evidence="7" type="ORF">H8F21_03635</name>
</gene>
<evidence type="ECO:0000259" key="6">
    <source>
        <dbReference type="Pfam" id="PF04932"/>
    </source>
</evidence>
<name>A0ABS2BSQ3_9PSED</name>
<feature type="transmembrane region" description="Helical" evidence="5">
    <location>
        <begin position="248"/>
        <end position="268"/>
    </location>
</feature>
<keyword evidence="3 5" id="KW-1133">Transmembrane helix</keyword>
<organism evidence="7 8">
    <name type="scientific">Pseudomonas arcuscaelestis</name>
    <dbReference type="NCBI Taxonomy" id="2710591"/>
    <lineage>
        <taxon>Bacteria</taxon>
        <taxon>Pseudomonadati</taxon>
        <taxon>Pseudomonadota</taxon>
        <taxon>Gammaproteobacteria</taxon>
        <taxon>Pseudomonadales</taxon>
        <taxon>Pseudomonadaceae</taxon>
        <taxon>Pseudomonas</taxon>
    </lineage>
</organism>
<dbReference type="RefSeq" id="WP_203479293.1">
    <property type="nucleotide sequence ID" value="NZ_JACOPV010000002.1"/>
</dbReference>
<feature type="transmembrane region" description="Helical" evidence="5">
    <location>
        <begin position="321"/>
        <end position="339"/>
    </location>
</feature>